<name>A0A4V5PDE9_9SPHI</name>
<evidence type="ECO:0000256" key="1">
    <source>
        <dbReference type="ARBA" id="ARBA00022801"/>
    </source>
</evidence>
<dbReference type="SUPFAM" id="SSF48208">
    <property type="entry name" value="Six-hairpin glycosidases"/>
    <property type="match status" value="1"/>
</dbReference>
<organism evidence="2 3">
    <name type="scientific">Pedobacter hiemivivus</name>
    <dbReference type="NCBI Taxonomy" id="2530454"/>
    <lineage>
        <taxon>Bacteria</taxon>
        <taxon>Pseudomonadati</taxon>
        <taxon>Bacteroidota</taxon>
        <taxon>Sphingobacteriia</taxon>
        <taxon>Sphingobacteriales</taxon>
        <taxon>Sphingobacteriaceae</taxon>
        <taxon>Pedobacter</taxon>
    </lineage>
</organism>
<protein>
    <recommendedName>
        <fullName evidence="4">Glycoside hydrolase family 88 protein</fullName>
    </recommendedName>
</protein>
<evidence type="ECO:0000313" key="3">
    <source>
        <dbReference type="Proteomes" id="UP000309594"/>
    </source>
</evidence>
<comment type="caution">
    <text evidence="2">The sequence shown here is derived from an EMBL/GenBank/DDBJ whole genome shotgun (WGS) entry which is preliminary data.</text>
</comment>
<dbReference type="Gene3D" id="1.50.10.10">
    <property type="match status" value="1"/>
</dbReference>
<dbReference type="PANTHER" id="PTHR33886:SF8">
    <property type="entry name" value="UNSATURATED RHAMNOGALACTURONAN HYDROLASE (EUROFUNG)"/>
    <property type="match status" value="1"/>
</dbReference>
<dbReference type="InterPro" id="IPR008928">
    <property type="entry name" value="6-hairpin_glycosidase_sf"/>
</dbReference>
<dbReference type="InterPro" id="IPR010905">
    <property type="entry name" value="Glyco_hydro_88"/>
</dbReference>
<dbReference type="InterPro" id="IPR052043">
    <property type="entry name" value="PolySaccharide_Degr_Enz"/>
</dbReference>
<dbReference type="RefSeq" id="WP_136881913.1">
    <property type="nucleotide sequence ID" value="NZ_SWDX01000012.1"/>
</dbReference>
<gene>
    <name evidence="2" type="ORF">FBD94_22730</name>
</gene>
<dbReference type="GO" id="GO:0016787">
    <property type="term" value="F:hydrolase activity"/>
    <property type="evidence" value="ECO:0007669"/>
    <property type="project" value="UniProtKB-KW"/>
</dbReference>
<evidence type="ECO:0000313" key="2">
    <source>
        <dbReference type="EMBL" id="TKC56536.1"/>
    </source>
</evidence>
<reference evidence="2 3" key="1">
    <citation type="submission" date="2019-04" db="EMBL/GenBank/DDBJ databases">
        <title>Pedobacter sp. RP-1-16 sp. nov., isolated from Arctic soil.</title>
        <authorList>
            <person name="Dahal R.H."/>
            <person name="Kim D.-U."/>
        </authorList>
    </citation>
    <scope>NUCLEOTIDE SEQUENCE [LARGE SCALE GENOMIC DNA]</scope>
    <source>
        <strain evidence="2 3">RP-1-16</strain>
    </source>
</reference>
<dbReference type="InterPro" id="IPR012341">
    <property type="entry name" value="6hp_glycosidase-like_sf"/>
</dbReference>
<keyword evidence="1" id="KW-0378">Hydrolase</keyword>
<proteinExistence type="predicted"/>
<dbReference type="GO" id="GO:0005975">
    <property type="term" value="P:carbohydrate metabolic process"/>
    <property type="evidence" value="ECO:0007669"/>
    <property type="project" value="InterPro"/>
</dbReference>
<dbReference type="Proteomes" id="UP000309594">
    <property type="component" value="Unassembled WGS sequence"/>
</dbReference>
<sequence>MNLFRKIFLGIGGTAVLIGMSLKVFPQENDGLSVAKKVADKVIADTHFAFTLVPQKEVLGLQVVDFRSLRPVSGQQVYAKSKLTAISDTVLSFGLSYAGQISIWINSKPVYDGENSVVKIPKEISYNRFTFNQRFSTGLKKGDNEIVIRYTAVEAGLPVVFLMPATKEGDLDTAAKFGSGIKEESQNTAWMLLGPLHKTQQLSLHAGLPDYLMEGTGVLNWAKSPQRFIPELETPANAAYQRDPYTDWHYSHGAMVWSIMALDADGKYSAFAKQYIDFTLQQIPYFGYQYNSLFAWRGSYHRIFRRTMLDDTGAPILPFSEWLLREKNAAVKELVMPIANYVANEQHRLKDGTFCRPEPVEFTVWADDLFMGVPFLLQMAEITGDRKYYDDASNQVLNFRKYLLDPATGLYKHAWFNDKRQQSAAYWGRANGWVAWANAELLAKLPRTHPAYKHVLRNFRQEMKALIAYQDKNGFWHQVLDRPDSYEETSCTALFTIALARGVREGWLNAAYKKNALAGWEAVKTKIDENGVVHGICQGTDIGYDQEFYMKRKTIDNDPRGMGAVITAGIEISKLRK</sequence>
<dbReference type="AlphaFoldDB" id="A0A4V5PDE9"/>
<dbReference type="PANTHER" id="PTHR33886">
    <property type="entry name" value="UNSATURATED RHAMNOGALACTURONAN HYDROLASE (EUROFUNG)"/>
    <property type="match status" value="1"/>
</dbReference>
<dbReference type="EMBL" id="SWDX01000012">
    <property type="protein sequence ID" value="TKC56536.1"/>
    <property type="molecule type" value="Genomic_DNA"/>
</dbReference>
<dbReference type="Pfam" id="PF07470">
    <property type="entry name" value="Glyco_hydro_88"/>
    <property type="match status" value="1"/>
</dbReference>
<accession>A0A4V5PDE9</accession>
<evidence type="ECO:0008006" key="4">
    <source>
        <dbReference type="Google" id="ProtNLM"/>
    </source>
</evidence>